<feature type="binding site" evidence="11">
    <location>
        <position position="66"/>
    </location>
    <ligand>
        <name>substrate</name>
    </ligand>
</feature>
<dbReference type="NCBIfam" id="TIGR01670">
    <property type="entry name" value="KdsC-phosphatas"/>
    <property type="match status" value="1"/>
</dbReference>
<dbReference type="Pfam" id="PF08282">
    <property type="entry name" value="Hydrolase_3"/>
    <property type="match status" value="1"/>
</dbReference>
<dbReference type="CDD" id="cd01630">
    <property type="entry name" value="HAD_KDO-like"/>
    <property type="match status" value="1"/>
</dbReference>
<feature type="binding site" evidence="12">
    <location>
        <position position="35"/>
    </location>
    <ligand>
        <name>Mg(2+)</name>
        <dbReference type="ChEBI" id="CHEBI:18420"/>
    </ligand>
</feature>
<sequence length="202" mass="21679">MTNLFIPHPAEALILARVPQDLRERVARLRLMIFDVDGVLTDGRLHYGEHGETVKIFHALDGFGLRMLHESGIEVAFMTGRDSPTVSRRAAELGISEVQQGVRDKSAAVAALAQRHGLDLAEVGFMGDDIIDLAAMQRVGFAASVAEAPTYVGQAAHWIAQRPAGHGAVRECCDLILASQGRLGGYVANRTRSPVTAGGSEQ</sequence>
<feature type="binding site" evidence="12">
    <location>
        <position position="128"/>
    </location>
    <ligand>
        <name>Mg(2+)</name>
        <dbReference type="ChEBI" id="CHEBI:18420"/>
    </ligand>
</feature>
<gene>
    <name evidence="13" type="ORF">PIGHUM_03865</name>
</gene>
<dbReference type="SUPFAM" id="SSF56784">
    <property type="entry name" value="HAD-like"/>
    <property type="match status" value="1"/>
</dbReference>
<keyword evidence="7 12" id="KW-0479">Metal-binding</keyword>
<organism evidence="13 14">
    <name type="scientific">Pigmentiphaga humi</name>
    <dbReference type="NCBI Taxonomy" id="2478468"/>
    <lineage>
        <taxon>Bacteria</taxon>
        <taxon>Pseudomonadati</taxon>
        <taxon>Pseudomonadota</taxon>
        <taxon>Betaproteobacteria</taxon>
        <taxon>Burkholderiales</taxon>
        <taxon>Alcaligenaceae</taxon>
        <taxon>Pigmentiphaga</taxon>
    </lineage>
</organism>
<accession>A0A3P4B9G1</accession>
<evidence type="ECO:0000256" key="12">
    <source>
        <dbReference type="PIRSR" id="PIRSR006118-2"/>
    </source>
</evidence>
<dbReference type="PIRSF" id="PIRSF006118">
    <property type="entry name" value="KDO8-P_Ptase"/>
    <property type="match status" value="1"/>
</dbReference>
<dbReference type="PANTHER" id="PTHR21485">
    <property type="entry name" value="HAD SUPERFAMILY MEMBERS CMAS AND KDSC"/>
    <property type="match status" value="1"/>
</dbReference>
<dbReference type="Gene3D" id="3.40.50.1000">
    <property type="entry name" value="HAD superfamily/HAD-like"/>
    <property type="match status" value="1"/>
</dbReference>
<dbReference type="GO" id="GO:0008781">
    <property type="term" value="F:N-acylneuraminate cytidylyltransferase activity"/>
    <property type="evidence" value="ECO:0007669"/>
    <property type="project" value="TreeGrafter"/>
</dbReference>
<comment type="catalytic activity">
    <reaction evidence="1">
        <text>3-deoxy-alpha-D-manno-2-octulosonate-8-phosphate + H2O = 3-deoxy-alpha-D-manno-oct-2-ulosonate + phosphate</text>
        <dbReference type="Rhea" id="RHEA:11500"/>
        <dbReference type="ChEBI" id="CHEBI:15377"/>
        <dbReference type="ChEBI" id="CHEBI:43474"/>
        <dbReference type="ChEBI" id="CHEBI:85985"/>
        <dbReference type="ChEBI" id="CHEBI:85986"/>
        <dbReference type="EC" id="3.1.3.45"/>
    </reaction>
</comment>
<dbReference type="SFLD" id="SFLDS00003">
    <property type="entry name" value="Haloacid_Dehalogenase"/>
    <property type="match status" value="1"/>
</dbReference>
<evidence type="ECO:0000256" key="5">
    <source>
        <dbReference type="ARBA" id="ARBA00013066"/>
    </source>
</evidence>
<dbReference type="FunFam" id="3.40.50.1000:FF:000029">
    <property type="entry name" value="3-deoxy-D-manno-octulosonate 8-phosphate phosphatase KdsC"/>
    <property type="match status" value="1"/>
</dbReference>
<dbReference type="SFLD" id="SFLDG01136">
    <property type="entry name" value="C1.6:_Phosphoserine_Phosphatas"/>
    <property type="match status" value="1"/>
</dbReference>
<keyword evidence="8 13" id="KW-0378">Hydrolase</keyword>
<dbReference type="GO" id="GO:0019143">
    <property type="term" value="F:3-deoxy-manno-octulosonate-8-phosphatase activity"/>
    <property type="evidence" value="ECO:0007669"/>
    <property type="project" value="UniProtKB-EC"/>
</dbReference>
<dbReference type="AlphaFoldDB" id="A0A3P4B9G1"/>
<evidence type="ECO:0000256" key="9">
    <source>
        <dbReference type="ARBA" id="ARBA00022842"/>
    </source>
</evidence>
<reference evidence="13 14" key="1">
    <citation type="submission" date="2018-10" db="EMBL/GenBank/DDBJ databases">
        <authorList>
            <person name="Criscuolo A."/>
        </authorList>
    </citation>
    <scope>NUCLEOTIDE SEQUENCE [LARGE SCALE GENOMIC DNA]</scope>
    <source>
        <strain evidence="13">DnA1</strain>
    </source>
</reference>
<evidence type="ECO:0000256" key="1">
    <source>
        <dbReference type="ARBA" id="ARBA00000898"/>
    </source>
</evidence>
<dbReference type="InterPro" id="IPR050793">
    <property type="entry name" value="CMP-NeuNAc_synthase"/>
</dbReference>
<evidence type="ECO:0000256" key="6">
    <source>
        <dbReference type="ARBA" id="ARBA00020092"/>
    </source>
</evidence>
<dbReference type="GO" id="GO:0046872">
    <property type="term" value="F:metal ion binding"/>
    <property type="evidence" value="ECO:0007669"/>
    <property type="project" value="UniProtKB-KW"/>
</dbReference>
<evidence type="ECO:0000256" key="11">
    <source>
        <dbReference type="PIRSR" id="PIRSR006118-1"/>
    </source>
</evidence>
<evidence type="ECO:0000313" key="13">
    <source>
        <dbReference type="EMBL" id="VCU71775.1"/>
    </source>
</evidence>
<keyword evidence="14" id="KW-1185">Reference proteome</keyword>
<feature type="binding site" evidence="11">
    <location>
        <position position="89"/>
    </location>
    <ligand>
        <name>substrate</name>
    </ligand>
</feature>
<comment type="subunit">
    <text evidence="4">Homotetramer.</text>
</comment>
<protein>
    <recommendedName>
        <fullName evidence="6">3-deoxy-D-manno-octulosonate 8-phosphate phosphatase KdsC</fullName>
        <ecNumber evidence="5">3.1.3.45</ecNumber>
    </recommendedName>
    <alternativeName>
        <fullName evidence="10">KDO 8-P phosphatase</fullName>
    </alternativeName>
</protein>
<keyword evidence="9 12" id="KW-0460">Magnesium</keyword>
<evidence type="ECO:0000256" key="2">
    <source>
        <dbReference type="ARBA" id="ARBA00001946"/>
    </source>
</evidence>
<evidence type="ECO:0000256" key="7">
    <source>
        <dbReference type="ARBA" id="ARBA00022723"/>
    </source>
</evidence>
<dbReference type="RefSeq" id="WP_124081374.1">
    <property type="nucleotide sequence ID" value="NZ_UWPJ01000030.1"/>
</dbReference>
<dbReference type="OrthoDB" id="9805604at2"/>
<feature type="binding site" evidence="11">
    <location>
        <position position="105"/>
    </location>
    <ligand>
        <name>substrate</name>
    </ligand>
</feature>
<dbReference type="InterPro" id="IPR023214">
    <property type="entry name" value="HAD_sf"/>
</dbReference>
<feature type="binding site" evidence="11">
    <location>
        <position position="37"/>
    </location>
    <ligand>
        <name>substrate</name>
    </ligand>
</feature>
<dbReference type="InterPro" id="IPR036412">
    <property type="entry name" value="HAD-like_sf"/>
</dbReference>
<dbReference type="SFLD" id="SFLDG01138">
    <property type="entry name" value="C1.6.2:_Deoxy-d-mannose-octulo"/>
    <property type="match status" value="1"/>
</dbReference>
<name>A0A3P4B9G1_9BURK</name>
<evidence type="ECO:0000256" key="4">
    <source>
        <dbReference type="ARBA" id="ARBA00011881"/>
    </source>
</evidence>
<dbReference type="EC" id="3.1.3.45" evidence="5"/>
<comment type="similarity">
    <text evidence="3">Belongs to the KdsC family.</text>
</comment>
<comment type="cofactor">
    <cofactor evidence="2 12">
        <name>Mg(2+)</name>
        <dbReference type="ChEBI" id="CHEBI:18420"/>
    </cofactor>
</comment>
<proteinExistence type="inferred from homology"/>
<dbReference type="PANTHER" id="PTHR21485:SF3">
    <property type="entry name" value="N-ACYLNEURAMINATE CYTIDYLYLTRANSFERASE"/>
    <property type="match status" value="1"/>
</dbReference>
<evidence type="ECO:0000256" key="8">
    <source>
        <dbReference type="ARBA" id="ARBA00022801"/>
    </source>
</evidence>
<dbReference type="EMBL" id="UWPJ01000030">
    <property type="protein sequence ID" value="VCU71775.1"/>
    <property type="molecule type" value="Genomic_DNA"/>
</dbReference>
<evidence type="ECO:0000313" key="14">
    <source>
        <dbReference type="Proteomes" id="UP000277294"/>
    </source>
</evidence>
<dbReference type="Proteomes" id="UP000277294">
    <property type="component" value="Unassembled WGS sequence"/>
</dbReference>
<dbReference type="InterPro" id="IPR010023">
    <property type="entry name" value="KdsC_fam"/>
</dbReference>
<evidence type="ECO:0000256" key="10">
    <source>
        <dbReference type="ARBA" id="ARBA00031051"/>
    </source>
</evidence>
<feature type="binding site" evidence="11">
    <location>
        <position position="81"/>
    </location>
    <ligand>
        <name>substrate</name>
    </ligand>
</feature>
<evidence type="ECO:0000256" key="3">
    <source>
        <dbReference type="ARBA" id="ARBA00005893"/>
    </source>
</evidence>